<name>A0ABT8WV00_9FLAO</name>
<gene>
    <name evidence="1" type="ORF">Q4Q40_22610</name>
</gene>
<sequence>MKKKISFALLSLILASNISCKSDDDVSSGITGSLTVEEGKEQLENNSIELLNKIEDFKNDDALNEIIELAEYINGSTTTKSSGFKEIAFNTINNVSSMKTENTDIVLFNAKQSTAIIAENSLVDDFNEETGVYEWNATTEEFDKTGESDDIIYNISYNDKVAVFSFTDFNTTIAGGDDTEELPTLIKANLKINTTTVFSQDFTASFQDDQLIPLSINNITTIGGFVFTTSYSNNNNTSITQSFEFKIGDTVITSYNFTTNGDFNNENANIDDIIDNVAISFQFLDAKLTITATDDNFNTDSELSIDEQIALLNSNIIGELSIDTKSIAKTEFYKDEETQTSYVYNPDTQSGEYVEITEDIINIRFLFEDGTSNDFDTYIEGSFTELEDKFDAVFEAYEDLFEGIEL</sequence>
<evidence type="ECO:0000313" key="2">
    <source>
        <dbReference type="Proteomes" id="UP001176806"/>
    </source>
</evidence>
<dbReference type="EMBL" id="JAUOEL010000010">
    <property type="protein sequence ID" value="MDO5977002.1"/>
    <property type="molecule type" value="Genomic_DNA"/>
</dbReference>
<reference evidence="1" key="1">
    <citation type="submission" date="2023-07" db="EMBL/GenBank/DDBJ databases">
        <title>Two novel species in the genus Flavivirga.</title>
        <authorList>
            <person name="Kwon K."/>
        </authorList>
    </citation>
    <scope>NUCLEOTIDE SEQUENCE</scope>
    <source>
        <strain evidence="1">KACC 14158</strain>
    </source>
</reference>
<organism evidence="1 2">
    <name type="scientific">Flavivirga jejuensis</name>
    <dbReference type="NCBI Taxonomy" id="870487"/>
    <lineage>
        <taxon>Bacteria</taxon>
        <taxon>Pseudomonadati</taxon>
        <taxon>Bacteroidota</taxon>
        <taxon>Flavobacteriia</taxon>
        <taxon>Flavobacteriales</taxon>
        <taxon>Flavobacteriaceae</taxon>
        <taxon>Flavivirga</taxon>
    </lineage>
</organism>
<keyword evidence="2" id="KW-1185">Reference proteome</keyword>
<accession>A0ABT8WV00</accession>
<proteinExistence type="predicted"/>
<comment type="caution">
    <text evidence="1">The sequence shown here is derived from an EMBL/GenBank/DDBJ whole genome shotgun (WGS) entry which is preliminary data.</text>
</comment>
<dbReference type="RefSeq" id="WP_303304336.1">
    <property type="nucleotide sequence ID" value="NZ_BAABDA010000064.1"/>
</dbReference>
<dbReference type="Proteomes" id="UP001176806">
    <property type="component" value="Unassembled WGS sequence"/>
</dbReference>
<evidence type="ECO:0000313" key="1">
    <source>
        <dbReference type="EMBL" id="MDO5977002.1"/>
    </source>
</evidence>
<protein>
    <submittedName>
        <fullName evidence="1">Uncharacterized protein</fullName>
    </submittedName>
</protein>